<dbReference type="Proteomes" id="UP000824469">
    <property type="component" value="Unassembled WGS sequence"/>
</dbReference>
<gene>
    <name evidence="2" type="ORF">KI387_011769</name>
</gene>
<keyword evidence="3" id="KW-1185">Reference proteome</keyword>
<comment type="caution">
    <text evidence="2">The sequence shown here is derived from an EMBL/GenBank/DDBJ whole genome shotgun (WGS) entry which is preliminary data.</text>
</comment>
<dbReference type="GO" id="GO:0017056">
    <property type="term" value="F:structural constituent of nuclear pore"/>
    <property type="evidence" value="ECO:0007669"/>
    <property type="project" value="TreeGrafter"/>
</dbReference>
<sequence>PHDLGRDDSIIVEKAESFIKELQEQLETCNARADAASIMAEQSCARLEQKYISLSGQFTQIENEKMQLTASLDKWATELA</sequence>
<dbReference type="PANTHER" id="PTHR18898:SF2">
    <property type="entry name" value="NUCLEOPROTEIN TPR"/>
    <property type="match status" value="1"/>
</dbReference>
<evidence type="ECO:0000256" key="1">
    <source>
        <dbReference type="SAM" id="Coils"/>
    </source>
</evidence>
<name>A0AA38CF48_TAXCH</name>
<dbReference type="PANTHER" id="PTHR18898">
    <property type="entry name" value="NUCLEOPROTEIN TPR-RELATED"/>
    <property type="match status" value="1"/>
</dbReference>
<dbReference type="EMBL" id="JAHRHJ020000009">
    <property type="protein sequence ID" value="KAH9300186.1"/>
    <property type="molecule type" value="Genomic_DNA"/>
</dbReference>
<feature type="coiled-coil region" evidence="1">
    <location>
        <begin position="12"/>
        <end position="64"/>
    </location>
</feature>
<proteinExistence type="predicted"/>
<feature type="non-terminal residue" evidence="2">
    <location>
        <position position="1"/>
    </location>
</feature>
<dbReference type="GO" id="GO:0006406">
    <property type="term" value="P:mRNA export from nucleus"/>
    <property type="evidence" value="ECO:0007669"/>
    <property type="project" value="TreeGrafter"/>
</dbReference>
<keyword evidence="1" id="KW-0175">Coiled coil</keyword>
<reference evidence="2 3" key="1">
    <citation type="journal article" date="2021" name="Nat. Plants">
        <title>The Taxus genome provides insights into paclitaxel biosynthesis.</title>
        <authorList>
            <person name="Xiong X."/>
            <person name="Gou J."/>
            <person name="Liao Q."/>
            <person name="Li Y."/>
            <person name="Zhou Q."/>
            <person name="Bi G."/>
            <person name="Li C."/>
            <person name="Du R."/>
            <person name="Wang X."/>
            <person name="Sun T."/>
            <person name="Guo L."/>
            <person name="Liang H."/>
            <person name="Lu P."/>
            <person name="Wu Y."/>
            <person name="Zhang Z."/>
            <person name="Ro D.K."/>
            <person name="Shang Y."/>
            <person name="Huang S."/>
            <person name="Yan J."/>
        </authorList>
    </citation>
    <scope>NUCLEOTIDE SEQUENCE [LARGE SCALE GENOMIC DNA]</scope>
    <source>
        <strain evidence="2">Ta-2019</strain>
    </source>
</reference>
<dbReference type="AlphaFoldDB" id="A0AA38CF48"/>
<dbReference type="GO" id="GO:0005643">
    <property type="term" value="C:nuclear pore"/>
    <property type="evidence" value="ECO:0007669"/>
    <property type="project" value="TreeGrafter"/>
</dbReference>
<protein>
    <submittedName>
        <fullName evidence="2">Uncharacterized protein</fullName>
    </submittedName>
</protein>
<evidence type="ECO:0000313" key="2">
    <source>
        <dbReference type="EMBL" id="KAH9300186.1"/>
    </source>
</evidence>
<accession>A0AA38CF48</accession>
<organism evidence="2 3">
    <name type="scientific">Taxus chinensis</name>
    <name type="common">Chinese yew</name>
    <name type="synonym">Taxus wallichiana var. chinensis</name>
    <dbReference type="NCBI Taxonomy" id="29808"/>
    <lineage>
        <taxon>Eukaryota</taxon>
        <taxon>Viridiplantae</taxon>
        <taxon>Streptophyta</taxon>
        <taxon>Embryophyta</taxon>
        <taxon>Tracheophyta</taxon>
        <taxon>Spermatophyta</taxon>
        <taxon>Pinopsida</taxon>
        <taxon>Pinidae</taxon>
        <taxon>Conifers II</taxon>
        <taxon>Cupressales</taxon>
        <taxon>Taxaceae</taxon>
        <taxon>Taxus</taxon>
    </lineage>
</organism>
<evidence type="ECO:0000313" key="3">
    <source>
        <dbReference type="Proteomes" id="UP000824469"/>
    </source>
</evidence>